<protein>
    <submittedName>
        <fullName evidence="1">Uncharacterized protein</fullName>
    </submittedName>
</protein>
<keyword evidence="2" id="KW-1185">Reference proteome</keyword>
<evidence type="ECO:0000313" key="2">
    <source>
        <dbReference type="Proteomes" id="UP001239111"/>
    </source>
</evidence>
<dbReference type="Proteomes" id="UP001239111">
    <property type="component" value="Chromosome 1"/>
</dbReference>
<reference evidence="1" key="1">
    <citation type="submission" date="2023-04" db="EMBL/GenBank/DDBJ databases">
        <title>A chromosome-level genome assembly of the parasitoid wasp Eretmocerus hayati.</title>
        <authorList>
            <person name="Zhong Y."/>
            <person name="Liu S."/>
            <person name="Liu Y."/>
        </authorList>
    </citation>
    <scope>NUCLEOTIDE SEQUENCE</scope>
    <source>
        <strain evidence="1">ZJU_SS_LIU_2023</strain>
    </source>
</reference>
<comment type="caution">
    <text evidence="1">The sequence shown here is derived from an EMBL/GenBank/DDBJ whole genome shotgun (WGS) entry which is preliminary data.</text>
</comment>
<dbReference type="EMBL" id="CM056741">
    <property type="protein sequence ID" value="KAJ8684962.1"/>
    <property type="molecule type" value="Genomic_DNA"/>
</dbReference>
<proteinExistence type="predicted"/>
<sequence>MGEDGHDDGEADIELDDEHGLGVDTEDNSGSIDDAVTPDDDESLSSPGGFSGLSSLASPLLVLPSPSSISSPCPLTPPVTLPQSQSNHPQQLQPIPHRNPVGTNPHDVNNPLSVNQLTGQCIKTESSPQPPNPTISVT</sequence>
<organism evidence="1 2">
    <name type="scientific">Eretmocerus hayati</name>
    <dbReference type="NCBI Taxonomy" id="131215"/>
    <lineage>
        <taxon>Eukaryota</taxon>
        <taxon>Metazoa</taxon>
        <taxon>Ecdysozoa</taxon>
        <taxon>Arthropoda</taxon>
        <taxon>Hexapoda</taxon>
        <taxon>Insecta</taxon>
        <taxon>Pterygota</taxon>
        <taxon>Neoptera</taxon>
        <taxon>Endopterygota</taxon>
        <taxon>Hymenoptera</taxon>
        <taxon>Apocrita</taxon>
        <taxon>Proctotrupomorpha</taxon>
        <taxon>Chalcidoidea</taxon>
        <taxon>Aphelinidae</taxon>
        <taxon>Aphelininae</taxon>
        <taxon>Eretmocerus</taxon>
    </lineage>
</organism>
<evidence type="ECO:0000313" key="1">
    <source>
        <dbReference type="EMBL" id="KAJ8684962.1"/>
    </source>
</evidence>
<gene>
    <name evidence="1" type="ORF">QAD02_020755</name>
</gene>
<name>A0ACC2PNJ9_9HYME</name>
<accession>A0ACC2PNJ9</accession>